<protein>
    <submittedName>
        <fullName evidence="1">Uncharacterized protein</fullName>
    </submittedName>
</protein>
<sequence length="100" mass="11231">MLLDKVVVKRITNYFGYFELPMPVVVALPLPVGAEEQKDRGNRNIPRTVFLALSSAIGGDGKGVQDRFKLDFFALIQDFDLRLGCLELKREEQSSATNWG</sequence>
<comment type="caution">
    <text evidence="1">The sequence shown here is derived from an EMBL/GenBank/DDBJ whole genome shotgun (WGS) entry which is preliminary data.</text>
</comment>
<dbReference type="Proteomes" id="UP001060085">
    <property type="component" value="Linkage Group LG07"/>
</dbReference>
<evidence type="ECO:0000313" key="1">
    <source>
        <dbReference type="EMBL" id="KAI5652416.1"/>
    </source>
</evidence>
<accession>A0ACB9ZVU1</accession>
<keyword evidence="2" id="KW-1185">Reference proteome</keyword>
<name>A0ACB9ZVU1_CATRO</name>
<evidence type="ECO:0000313" key="2">
    <source>
        <dbReference type="Proteomes" id="UP001060085"/>
    </source>
</evidence>
<organism evidence="1 2">
    <name type="scientific">Catharanthus roseus</name>
    <name type="common">Madagascar periwinkle</name>
    <name type="synonym">Vinca rosea</name>
    <dbReference type="NCBI Taxonomy" id="4058"/>
    <lineage>
        <taxon>Eukaryota</taxon>
        <taxon>Viridiplantae</taxon>
        <taxon>Streptophyta</taxon>
        <taxon>Embryophyta</taxon>
        <taxon>Tracheophyta</taxon>
        <taxon>Spermatophyta</taxon>
        <taxon>Magnoliopsida</taxon>
        <taxon>eudicotyledons</taxon>
        <taxon>Gunneridae</taxon>
        <taxon>Pentapetalae</taxon>
        <taxon>asterids</taxon>
        <taxon>lamiids</taxon>
        <taxon>Gentianales</taxon>
        <taxon>Apocynaceae</taxon>
        <taxon>Rauvolfioideae</taxon>
        <taxon>Vinceae</taxon>
        <taxon>Catharanthinae</taxon>
        <taxon>Catharanthus</taxon>
    </lineage>
</organism>
<proteinExistence type="predicted"/>
<reference evidence="2" key="1">
    <citation type="journal article" date="2023" name="Nat. Plants">
        <title>Single-cell RNA sequencing provides a high-resolution roadmap for understanding the multicellular compartmentation of specialized metabolism.</title>
        <authorList>
            <person name="Sun S."/>
            <person name="Shen X."/>
            <person name="Li Y."/>
            <person name="Li Y."/>
            <person name="Wang S."/>
            <person name="Li R."/>
            <person name="Zhang H."/>
            <person name="Shen G."/>
            <person name="Guo B."/>
            <person name="Wei J."/>
            <person name="Xu J."/>
            <person name="St-Pierre B."/>
            <person name="Chen S."/>
            <person name="Sun C."/>
        </authorList>
    </citation>
    <scope>NUCLEOTIDE SEQUENCE [LARGE SCALE GENOMIC DNA]</scope>
</reference>
<dbReference type="EMBL" id="CM044707">
    <property type="protein sequence ID" value="KAI5652416.1"/>
    <property type="molecule type" value="Genomic_DNA"/>
</dbReference>
<gene>
    <name evidence="1" type="ORF">M9H77_29603</name>
</gene>